<comment type="function">
    <text evidence="10">Releases the supercoiling and torsional tension of DNA, which is introduced during the DNA replication and transcription, by transiently cleaving and rejoining one strand of the DNA duplex. Introduces a single-strand break via transesterification at a target site in duplex DNA. The scissile phosphodiester is attacked by the catalytic tyrosine of the enzyme, resulting in the formation of a DNA-(5'-phosphotyrosyl)-enzyme intermediate and the expulsion of a 3'-OH DNA strand. The free DNA strand then undergoes passage around the unbroken strand, thus removing DNA supercoils. Finally, in the religation step, the DNA 3'-OH attacks the covalent intermediate to expel the active-site tyrosine and restore the DNA phosphodiester backbone.</text>
</comment>
<dbReference type="Gene3D" id="3.30.65.10">
    <property type="entry name" value="Bacterial Topoisomerase I, domain 1"/>
    <property type="match status" value="1"/>
</dbReference>
<keyword evidence="5" id="KW-0862">Zinc</keyword>
<dbReference type="AlphaFoldDB" id="A0A955LAA6"/>
<keyword evidence="8 10" id="KW-0238">DNA-binding</keyword>
<evidence type="ECO:0000313" key="13">
    <source>
        <dbReference type="EMBL" id="MCA9386429.1"/>
    </source>
</evidence>
<comment type="caution">
    <text evidence="13">The sequence shown here is derived from an EMBL/GenBank/DDBJ whole genome shotgun (WGS) entry which is preliminary data.</text>
</comment>
<evidence type="ECO:0000256" key="2">
    <source>
        <dbReference type="ARBA" id="ARBA00009446"/>
    </source>
</evidence>
<dbReference type="GO" id="GO:0003677">
    <property type="term" value="F:DNA binding"/>
    <property type="evidence" value="ECO:0007669"/>
    <property type="project" value="UniProtKB-KW"/>
</dbReference>
<feature type="site" description="Interaction with DNA" evidence="10">
    <location>
        <position position="144"/>
    </location>
</feature>
<dbReference type="PANTHER" id="PTHR42785">
    <property type="entry name" value="DNA TOPOISOMERASE, TYPE IA, CORE"/>
    <property type="match status" value="1"/>
</dbReference>
<proteinExistence type="inferred from homology"/>
<feature type="site" description="Interaction with DNA" evidence="10">
    <location>
        <position position="160"/>
    </location>
</feature>
<evidence type="ECO:0000256" key="7">
    <source>
        <dbReference type="ARBA" id="ARBA00023029"/>
    </source>
</evidence>
<dbReference type="CDD" id="cd03363">
    <property type="entry name" value="TOPRIM_TopoIA_TopoI"/>
    <property type="match status" value="1"/>
</dbReference>
<comment type="subunit">
    <text evidence="10">Monomer.</text>
</comment>
<evidence type="ECO:0000259" key="12">
    <source>
        <dbReference type="PROSITE" id="PS52039"/>
    </source>
</evidence>
<comment type="similarity">
    <text evidence="2 10">Belongs to the type IA topoisomerase family.</text>
</comment>
<dbReference type="InterPro" id="IPR003602">
    <property type="entry name" value="Topo_IA_DNA-bd_dom"/>
</dbReference>
<evidence type="ECO:0000256" key="9">
    <source>
        <dbReference type="ARBA" id="ARBA00023235"/>
    </source>
</evidence>
<dbReference type="InterPro" id="IPR013826">
    <property type="entry name" value="Topo_IA_cen_sub3"/>
</dbReference>
<keyword evidence="9 10" id="KW-0413">Isomerase</keyword>
<evidence type="ECO:0000256" key="8">
    <source>
        <dbReference type="ARBA" id="ARBA00023125"/>
    </source>
</evidence>
<dbReference type="PROSITE" id="PS50880">
    <property type="entry name" value="TOPRIM"/>
    <property type="match status" value="1"/>
</dbReference>
<keyword evidence="7 10" id="KW-0799">Topoisomerase</keyword>
<dbReference type="SUPFAM" id="SSF56712">
    <property type="entry name" value="Prokaryotic type I DNA topoisomerase"/>
    <property type="match status" value="1"/>
</dbReference>
<dbReference type="Gene3D" id="1.10.290.10">
    <property type="entry name" value="Topoisomerase I, domain 4"/>
    <property type="match status" value="1"/>
</dbReference>
<feature type="site" description="Interaction with DNA" evidence="10">
    <location>
        <position position="145"/>
    </location>
</feature>
<dbReference type="GO" id="GO:0006265">
    <property type="term" value="P:DNA topological change"/>
    <property type="evidence" value="ECO:0007669"/>
    <property type="project" value="UniProtKB-UniRule"/>
</dbReference>
<dbReference type="InterPro" id="IPR013498">
    <property type="entry name" value="Topo_IA_Znf"/>
</dbReference>
<comment type="catalytic activity">
    <reaction evidence="1 10">
        <text>ATP-independent breakage of single-stranded DNA, followed by passage and rejoining.</text>
        <dbReference type="EC" id="5.6.2.1"/>
    </reaction>
</comment>
<dbReference type="InterPro" id="IPR013497">
    <property type="entry name" value="Topo_IA_cen"/>
</dbReference>
<dbReference type="CDD" id="cd00186">
    <property type="entry name" value="TOP1Ac"/>
    <property type="match status" value="1"/>
</dbReference>
<dbReference type="Pfam" id="PF01396">
    <property type="entry name" value="Zn_ribbon_Top1"/>
    <property type="match status" value="1"/>
</dbReference>
<dbReference type="SMART" id="SM00436">
    <property type="entry name" value="TOP1Bc"/>
    <property type="match status" value="1"/>
</dbReference>
<dbReference type="InterPro" id="IPR003601">
    <property type="entry name" value="Topo_IA_2"/>
</dbReference>
<dbReference type="GO" id="GO:0003917">
    <property type="term" value="F:DNA topoisomerase type I (single strand cut, ATP-independent) activity"/>
    <property type="evidence" value="ECO:0007669"/>
    <property type="project" value="UniProtKB-UniRule"/>
</dbReference>
<dbReference type="InterPro" id="IPR023405">
    <property type="entry name" value="Topo_IA_core_domain"/>
</dbReference>
<evidence type="ECO:0000256" key="1">
    <source>
        <dbReference type="ARBA" id="ARBA00000213"/>
    </source>
</evidence>
<evidence type="ECO:0000313" key="14">
    <source>
        <dbReference type="Proteomes" id="UP000714915"/>
    </source>
</evidence>
<evidence type="ECO:0000259" key="11">
    <source>
        <dbReference type="PROSITE" id="PS50880"/>
    </source>
</evidence>
<keyword evidence="3" id="KW-0479">Metal-binding</keyword>
<feature type="site" description="Interaction with DNA" evidence="10">
    <location>
        <position position="148"/>
    </location>
</feature>
<dbReference type="SMART" id="SM00493">
    <property type="entry name" value="TOPRIM"/>
    <property type="match status" value="1"/>
</dbReference>
<dbReference type="Pfam" id="PF01751">
    <property type="entry name" value="Toprim"/>
    <property type="match status" value="1"/>
</dbReference>
<evidence type="ECO:0000256" key="6">
    <source>
        <dbReference type="ARBA" id="ARBA00022842"/>
    </source>
</evidence>
<dbReference type="HAMAP" id="MF_00952">
    <property type="entry name" value="Topoisom_1_prok"/>
    <property type="match status" value="1"/>
</dbReference>
<dbReference type="PROSITE" id="PS52039">
    <property type="entry name" value="TOPO_IA_2"/>
    <property type="match status" value="1"/>
</dbReference>
<dbReference type="Gene3D" id="1.10.460.10">
    <property type="entry name" value="Topoisomerase I, domain 2"/>
    <property type="match status" value="1"/>
</dbReference>
<feature type="domain" description="Toprim" evidence="11">
    <location>
        <begin position="2"/>
        <end position="118"/>
    </location>
</feature>
<dbReference type="GO" id="GO:0008270">
    <property type="term" value="F:zinc ion binding"/>
    <property type="evidence" value="ECO:0007669"/>
    <property type="project" value="UniProtKB-KW"/>
</dbReference>
<dbReference type="InterPro" id="IPR034149">
    <property type="entry name" value="TOPRIM_TopoI"/>
</dbReference>
<dbReference type="Gene3D" id="2.70.20.10">
    <property type="entry name" value="Topoisomerase I, domain 3"/>
    <property type="match status" value="1"/>
</dbReference>
<reference evidence="13" key="2">
    <citation type="journal article" date="2021" name="Microbiome">
        <title>Successional dynamics and alternative stable states in a saline activated sludge microbial community over 9 years.</title>
        <authorList>
            <person name="Wang Y."/>
            <person name="Ye J."/>
            <person name="Ju F."/>
            <person name="Liu L."/>
            <person name="Boyd J.A."/>
            <person name="Deng Y."/>
            <person name="Parks D.H."/>
            <person name="Jiang X."/>
            <person name="Yin X."/>
            <person name="Woodcroft B.J."/>
            <person name="Tyson G.W."/>
            <person name="Hugenholtz P."/>
            <person name="Polz M.F."/>
            <person name="Zhang T."/>
        </authorList>
    </citation>
    <scope>NUCLEOTIDE SEQUENCE</scope>
    <source>
        <strain evidence="13">HKST-UBA09</strain>
    </source>
</reference>
<dbReference type="InterPro" id="IPR013825">
    <property type="entry name" value="Topo_IA_cen_sub2"/>
</dbReference>
<dbReference type="SMART" id="SM00437">
    <property type="entry name" value="TOP1Ac"/>
    <property type="match status" value="1"/>
</dbReference>
<feature type="site" description="Interaction with DNA" evidence="10">
    <location>
        <position position="32"/>
    </location>
</feature>
<dbReference type="PROSITE" id="PS00396">
    <property type="entry name" value="TOPO_IA_1"/>
    <property type="match status" value="1"/>
</dbReference>
<evidence type="ECO:0000256" key="5">
    <source>
        <dbReference type="ARBA" id="ARBA00022833"/>
    </source>
</evidence>
<dbReference type="EMBL" id="JAGQLF010000001">
    <property type="protein sequence ID" value="MCA9386429.1"/>
    <property type="molecule type" value="Genomic_DNA"/>
</dbReference>
<organism evidence="13 14">
    <name type="scientific">Candidatus Dojkabacteria bacterium</name>
    <dbReference type="NCBI Taxonomy" id="2099670"/>
    <lineage>
        <taxon>Bacteria</taxon>
        <taxon>Candidatus Dojkabacteria</taxon>
    </lineage>
</organism>
<dbReference type="Pfam" id="PF01131">
    <property type="entry name" value="Topoisom_bac"/>
    <property type="match status" value="1"/>
</dbReference>
<dbReference type="NCBIfam" id="TIGR01051">
    <property type="entry name" value="topA_bact"/>
    <property type="match status" value="1"/>
</dbReference>
<feature type="site" description="Interaction with DNA" evidence="10">
    <location>
        <position position="321"/>
    </location>
</feature>
<dbReference type="SUPFAM" id="SSF57783">
    <property type="entry name" value="Zinc beta-ribbon"/>
    <property type="match status" value="1"/>
</dbReference>
<dbReference type="InterPro" id="IPR028612">
    <property type="entry name" value="Topoisom_1_IA"/>
</dbReference>
<keyword evidence="4" id="KW-0863">Zinc-finger</keyword>
<reference evidence="13" key="1">
    <citation type="submission" date="2020-04" db="EMBL/GenBank/DDBJ databases">
        <authorList>
            <person name="Zhang T."/>
        </authorList>
    </citation>
    <scope>NUCLEOTIDE SEQUENCE</scope>
    <source>
        <strain evidence="13">HKST-UBA09</strain>
    </source>
</reference>
<feature type="region of interest" description="Interaction with DNA" evidence="10">
    <location>
        <begin position="168"/>
        <end position="173"/>
    </location>
</feature>
<evidence type="ECO:0000256" key="3">
    <source>
        <dbReference type="ARBA" id="ARBA00022723"/>
    </source>
</evidence>
<accession>A0A955LAA6</accession>
<dbReference type="Gene3D" id="3.40.50.140">
    <property type="match status" value="1"/>
</dbReference>
<sequence length="743" mass="85544">MKSLVVVESPSKAKTINKYLGKDYVVKASKGHVVDLPKSKMGVDVDNDFKVDYEVKNDKSLKELKQAYKGADKLILAVDLDREGEAIAWHVAQKLGALTEGGNPKKGHDVERIVFSEITEDAIKEAIEHPRKVDMNLVNAQQARRILDRLVGYTLSPVLWKKIMFGLSAGRVQSVALRLVVEKEEERNKFEAVEYWSLISYATDKKGNKVVIEIKEKEDEDDEEQKKDKIDPKLIPFEYIYDSKKKGLKDKKETEKIIKEIEKEHLIVEDVVKKESKRNPKPPFTTSTLQQAAVNTLGFSSKRTMMVAQKLYEAGFITYMRTDSISLSKQAIDAARKEIKSKYGDKYLPEKPVMYSTKSKTAQEAHEAIRPVKMDLEDDKSFKEEQKKLYRLIRNRAIASQMNPARVETMTITAVAGKHKFKATGTRVLFDGYLRVKAEKQNETILPEVTKGDKFYHKEIRADQHFTQPPARYSEASLIKKLEELGIGRPSTYSSIISTILSRKYVEKEGRYLFPTDTGIVVNKLLVSHFKDIVDYDFTSEMEDNLDTIADGGLDWKKMLKDFYKPFAKNVKETEKTITRDDFKILGKAPKDIKCPECNSKMLIKLGKYGRFYTCSRWPDCEGILSMDGESQEEFEKKPTTKEFQETYMPAPKTEDERDYVLKKGRFGEFWAHPDYPKVKDARPLEYTKKKRTELFGPAPKTDKGDEYLLRSGKYGYFWAHPDYPKVKDIQKVKKQPKKEEDN</sequence>
<dbReference type="Proteomes" id="UP000714915">
    <property type="component" value="Unassembled WGS sequence"/>
</dbReference>
<keyword evidence="6" id="KW-0460">Magnesium</keyword>
<dbReference type="InterPro" id="IPR006171">
    <property type="entry name" value="TOPRIM_dom"/>
</dbReference>
<dbReference type="InterPro" id="IPR005733">
    <property type="entry name" value="TopoI_bac-type"/>
</dbReference>
<dbReference type="EC" id="5.6.2.1" evidence="10"/>
<dbReference type="InterPro" id="IPR000380">
    <property type="entry name" value="Topo_IA"/>
</dbReference>
<feature type="domain" description="Topo IA-type catalytic" evidence="12">
    <location>
        <begin position="134"/>
        <end position="572"/>
    </location>
</feature>
<evidence type="ECO:0000256" key="10">
    <source>
        <dbReference type="HAMAP-Rule" id="MF_00952"/>
    </source>
</evidence>
<dbReference type="GO" id="GO:0005694">
    <property type="term" value="C:chromosome"/>
    <property type="evidence" value="ECO:0007669"/>
    <property type="project" value="InterPro"/>
</dbReference>
<dbReference type="PANTHER" id="PTHR42785:SF1">
    <property type="entry name" value="DNA TOPOISOMERASE"/>
    <property type="match status" value="1"/>
</dbReference>
<dbReference type="InterPro" id="IPR023406">
    <property type="entry name" value="Topo_IA_AS"/>
</dbReference>
<name>A0A955LAA6_9BACT</name>
<feature type="site" description="Interaction with DNA" evidence="10">
    <location>
        <position position="503"/>
    </location>
</feature>
<evidence type="ECO:0000256" key="4">
    <source>
        <dbReference type="ARBA" id="ARBA00022771"/>
    </source>
</evidence>
<protein>
    <recommendedName>
        <fullName evidence="10">DNA topoisomerase 1</fullName>
        <ecNumber evidence="10">5.6.2.1</ecNumber>
    </recommendedName>
    <alternativeName>
        <fullName evidence="10">DNA topoisomerase I</fullName>
    </alternativeName>
</protein>
<dbReference type="PRINTS" id="PR00417">
    <property type="entry name" value="PRTPISMRASEI"/>
</dbReference>
<gene>
    <name evidence="10 13" type="primary">topA</name>
    <name evidence="13" type="ORF">KC669_00160</name>
</gene>
<dbReference type="InterPro" id="IPR013824">
    <property type="entry name" value="Topo_IA_cen_sub1"/>
</dbReference>
<feature type="active site" description="O-(5'-phospho-DNA)-tyrosine intermediate" evidence="10">
    <location>
        <position position="319"/>
    </location>
</feature>
<feature type="site" description="Interaction with DNA" evidence="10">
    <location>
        <position position="153"/>
    </location>
</feature>